<feature type="transmembrane region" description="Helical" evidence="5">
    <location>
        <begin position="197"/>
        <end position="215"/>
    </location>
</feature>
<dbReference type="RefSeq" id="WP_014757532.1">
    <property type="nucleotide sequence ID" value="NC_017992.1"/>
</dbReference>
<evidence type="ECO:0000256" key="3">
    <source>
        <dbReference type="ARBA" id="ARBA00022989"/>
    </source>
</evidence>
<feature type="transmembrane region" description="Helical" evidence="5">
    <location>
        <begin position="357"/>
        <end position="376"/>
    </location>
</feature>
<feature type="transmembrane region" description="Helical" evidence="5">
    <location>
        <begin position="29"/>
        <end position="46"/>
    </location>
</feature>
<dbReference type="PANTHER" id="PTHR37422">
    <property type="entry name" value="TEICHURONIC ACID BIOSYNTHESIS PROTEIN TUAE"/>
    <property type="match status" value="1"/>
</dbReference>
<feature type="domain" description="O-antigen ligase-related" evidence="6">
    <location>
        <begin position="181"/>
        <end position="329"/>
    </location>
</feature>
<keyword evidence="3 5" id="KW-1133">Transmembrane helix</keyword>
<keyword evidence="4 5" id="KW-0472">Membrane</keyword>
<dbReference type="Proteomes" id="UP000006178">
    <property type="component" value="Chromosome"/>
</dbReference>
<feature type="transmembrane region" description="Helical" evidence="5">
    <location>
        <begin position="227"/>
        <end position="245"/>
    </location>
</feature>
<dbReference type="KEGG" id="tsh:Tsac_0592"/>
<dbReference type="STRING" id="1094508.Tsac_0592"/>
<feature type="transmembrane region" description="Helical" evidence="5">
    <location>
        <begin position="84"/>
        <end position="103"/>
    </location>
</feature>
<dbReference type="PANTHER" id="PTHR37422:SF13">
    <property type="entry name" value="LIPOPOLYSACCHARIDE BIOSYNTHESIS PROTEIN PA4999-RELATED"/>
    <property type="match status" value="1"/>
</dbReference>
<feature type="transmembrane region" description="Helical" evidence="5">
    <location>
        <begin position="176"/>
        <end position="191"/>
    </location>
</feature>
<dbReference type="AlphaFoldDB" id="I3VSX3"/>
<organism evidence="7 8">
    <name type="scientific">Thermoanaerobacterium saccharolyticum (strain DSM 8691 / JW/SL-YS485)</name>
    <dbReference type="NCBI Taxonomy" id="1094508"/>
    <lineage>
        <taxon>Bacteria</taxon>
        <taxon>Bacillati</taxon>
        <taxon>Bacillota</taxon>
        <taxon>Clostridia</taxon>
        <taxon>Thermoanaerobacterales</taxon>
        <taxon>Thermoanaerobacteraceae</taxon>
        <taxon>Thermoanaerobacterium</taxon>
    </lineage>
</organism>
<keyword evidence="8" id="KW-1185">Reference proteome</keyword>
<name>I3VSX3_THESW</name>
<dbReference type="BioCyc" id="TSAC1094508:GLMA-593-MONOMER"/>
<feature type="transmembrane region" description="Helical" evidence="5">
    <location>
        <begin position="58"/>
        <end position="78"/>
    </location>
</feature>
<protein>
    <submittedName>
        <fullName evidence="7">O-antigen polymerase</fullName>
    </submittedName>
</protein>
<feature type="transmembrane region" description="Helical" evidence="5">
    <location>
        <begin position="323"/>
        <end position="345"/>
    </location>
</feature>
<evidence type="ECO:0000256" key="5">
    <source>
        <dbReference type="SAM" id="Phobius"/>
    </source>
</evidence>
<accession>I3VSX3</accession>
<sequence>MNKLVNILYFLWVFLMLQADLKVTVNPYIDWFFTFVLFVPVIMFNIKKLKISFKKYYIILLPSNLLIISMLLSSFNSSIQINNIFQSIKLILLFFVIFPILNLDDNYEKISFDAFILSSIVNFGLIIVGKLFLKSVAWEAAYLRYGTIFNMPGSLYKPGIFILPYVLYIILNKFSVNYLILLITACGLIFFDGSRSGFIGLIFATLYIIMIYLSENVKFRSINIKKLNYYIILNTIFIILLIAIINENLIPGLDRIDMFLNKIYNYGLISGTIHSDPVRYQMIQKAINHITSSPIIGNGFGVTNVKGTVIHNTYLQSWADMGILGFISLILLYFSWLLILPKVINKIRYIKDFRYRGLIYNSIFSLFLYDLLGLFHPMSVEPSEWITFFVPYTIFINYYWKEIYDKSSKSINICDSSSI</sequence>
<evidence type="ECO:0000256" key="4">
    <source>
        <dbReference type="ARBA" id="ARBA00023136"/>
    </source>
</evidence>
<evidence type="ECO:0000313" key="7">
    <source>
        <dbReference type="EMBL" id="AFK85618.1"/>
    </source>
</evidence>
<evidence type="ECO:0000259" key="6">
    <source>
        <dbReference type="Pfam" id="PF04932"/>
    </source>
</evidence>
<proteinExistence type="predicted"/>
<dbReference type="EMBL" id="CP003184">
    <property type="protein sequence ID" value="AFK85618.1"/>
    <property type="molecule type" value="Genomic_DNA"/>
</dbReference>
<dbReference type="InterPro" id="IPR051533">
    <property type="entry name" value="WaaL-like"/>
</dbReference>
<reference evidence="7 8" key="1">
    <citation type="journal article" date="2014" name="Appl. Environ. Microbiol.">
        <title>Profile of Secreted Hydrolases, Associated Proteins, and SlpA in Thermoanaerobacterium saccharolyticum during the Degradation of Hemicellulose.</title>
        <authorList>
            <person name="Currie D.H."/>
            <person name="Guss A.M."/>
            <person name="Herring C.D."/>
            <person name="Giannone R.J."/>
            <person name="Johnson C.M."/>
            <person name="Lankford P.K."/>
            <person name="Brown S.D."/>
            <person name="Hettich R.L."/>
            <person name="Lynd L.R."/>
        </authorList>
    </citation>
    <scope>NUCLEOTIDE SEQUENCE [LARGE SCALE GENOMIC DNA]</scope>
    <source>
        <strain evidence="8">DSM 8691 / JW/SL-YS485</strain>
    </source>
</reference>
<feature type="transmembrane region" description="Helical" evidence="5">
    <location>
        <begin position="153"/>
        <end position="171"/>
    </location>
</feature>
<keyword evidence="2 5" id="KW-0812">Transmembrane</keyword>
<dbReference type="Pfam" id="PF04932">
    <property type="entry name" value="Wzy_C"/>
    <property type="match status" value="1"/>
</dbReference>
<feature type="transmembrane region" description="Helical" evidence="5">
    <location>
        <begin position="382"/>
        <end position="400"/>
    </location>
</feature>
<dbReference type="InterPro" id="IPR007016">
    <property type="entry name" value="O-antigen_ligase-rel_domated"/>
</dbReference>
<evidence type="ECO:0000313" key="8">
    <source>
        <dbReference type="Proteomes" id="UP000006178"/>
    </source>
</evidence>
<gene>
    <name evidence="7" type="ordered locus">Tsac_0592</name>
</gene>
<comment type="subcellular location">
    <subcellularLocation>
        <location evidence="1">Membrane</location>
        <topology evidence="1">Multi-pass membrane protein</topology>
    </subcellularLocation>
</comment>
<evidence type="ECO:0000256" key="1">
    <source>
        <dbReference type="ARBA" id="ARBA00004141"/>
    </source>
</evidence>
<feature type="transmembrane region" description="Helical" evidence="5">
    <location>
        <begin position="115"/>
        <end position="133"/>
    </location>
</feature>
<dbReference type="PATRIC" id="fig|1094508.3.peg.599"/>
<evidence type="ECO:0000256" key="2">
    <source>
        <dbReference type="ARBA" id="ARBA00022692"/>
    </source>
</evidence>
<dbReference type="eggNOG" id="ENOG502ZF1V">
    <property type="taxonomic scope" value="Bacteria"/>
</dbReference>
<dbReference type="GO" id="GO:0016020">
    <property type="term" value="C:membrane"/>
    <property type="evidence" value="ECO:0007669"/>
    <property type="project" value="UniProtKB-SubCell"/>
</dbReference>